<dbReference type="Proteomes" id="UP000247810">
    <property type="component" value="Unassembled WGS sequence"/>
</dbReference>
<evidence type="ECO:0000256" key="2">
    <source>
        <dbReference type="RuleBase" id="RU362003"/>
    </source>
</evidence>
<evidence type="ECO:0000259" key="3">
    <source>
        <dbReference type="Pfam" id="PF13243"/>
    </source>
</evidence>
<dbReference type="EC" id="5.4.99.-" evidence="2"/>
<dbReference type="Pfam" id="PF13243">
    <property type="entry name" value="SQHop_cyclase_C"/>
    <property type="match status" value="1"/>
</dbReference>
<keyword evidence="2" id="KW-0413">Isomerase</keyword>
<accession>A0A319CYE9</accession>
<dbReference type="Gene3D" id="1.50.10.20">
    <property type="match status" value="2"/>
</dbReference>
<dbReference type="GO" id="GO:0000250">
    <property type="term" value="F:lanosterol synthase activity"/>
    <property type="evidence" value="ECO:0007669"/>
    <property type="project" value="TreeGrafter"/>
</dbReference>
<feature type="domain" description="Squalene cyclase N-terminal" evidence="4">
    <location>
        <begin position="97"/>
        <end position="372"/>
    </location>
</feature>
<name>A0A319CYE9_9EURO</name>
<evidence type="ECO:0000313" key="6">
    <source>
        <dbReference type="Proteomes" id="UP000247810"/>
    </source>
</evidence>
<dbReference type="GO" id="GO:0005811">
    <property type="term" value="C:lipid droplet"/>
    <property type="evidence" value="ECO:0007669"/>
    <property type="project" value="InterPro"/>
</dbReference>
<dbReference type="STRING" id="1448320.A0A319CYE9"/>
<evidence type="ECO:0000313" key="5">
    <source>
        <dbReference type="EMBL" id="PYH89729.1"/>
    </source>
</evidence>
<feature type="domain" description="Squalene cyclase C-terminal" evidence="3">
    <location>
        <begin position="408"/>
        <end position="737"/>
    </location>
</feature>
<sequence length="749" mass="84249">MASSKYTLRIKTRLGGDPGVCSRPFYTKATDPEGWHLAVTGDLGRLKWTYVNEAAERHARPQDATTKFFLDRPMGGAPPVQGIRDAGAATTPAEAIHRATRFQASTQVRDLGCWAADLSCIFFVTPMLVISWYITGTAVDEAYLIELCRFMFHCQNPDGGWPTYLQETSSLMGTTLVYIALRLMGVPADHERLRKARPYYLREGGAVYLPAWAKFWLAMLGLYDWESTDPYPAEMWLLPAWCPVSPWKWMALTRQVYLAMCFLSARRFTVPTNELLDEIRAELFPGKFSSVDFAAYEGVVRMSKRLQLKSWVLRLLNWILIHIWTPWLCPSQLRETAQQRTWEILQHSETASNSTGGISVDAFLSMIAFYSAEGPNSPGLKRMQDASLEYLWMGPSGIQSMSIHGGHTWVTAFSLQTLVYTGLANHSEFQNNTLQAYEYLIKQQLLEEWNPCSCCHRPSRLGAWTFTTQYHGVPCSDCTGEALKAILLVESETSLRRMSEKNIRLAVDNLLLIQNPSGGYSSFEPIGAGSWLEYLNGTEIFGRVMTEHDYVECTGSCITALALFRARNSEYRSAEVSAAIERGVQFVERTQRADGSWIASWGITFTYGAFFAMEALHCGGRTYQNSAVVRAGCRFLLETQELDGGWGETLDSCISGSYVRAPSSNVVQTAWSCLALMCAGYPDPEPIKRGLHLILSRQKPNGEWKQEYPVGCGIITCQITYHYYSYSFPMRAVAMYEQMYGAGLAFEKE</sequence>
<dbReference type="PANTHER" id="PTHR11764:SF76">
    <property type="entry name" value="TERPENE CYCLASE_MUTASE FAMILY MEMBER"/>
    <property type="match status" value="1"/>
</dbReference>
<dbReference type="GO" id="GO:0016104">
    <property type="term" value="P:triterpenoid biosynthetic process"/>
    <property type="evidence" value="ECO:0007669"/>
    <property type="project" value="InterPro"/>
</dbReference>
<dbReference type="NCBIfam" id="TIGR01787">
    <property type="entry name" value="squalene_cyclas"/>
    <property type="match status" value="1"/>
</dbReference>
<protein>
    <recommendedName>
        <fullName evidence="2">Terpene cyclase/mutase family member</fullName>
        <ecNumber evidence="2">5.4.99.-</ecNumber>
    </recommendedName>
</protein>
<dbReference type="InterPro" id="IPR018333">
    <property type="entry name" value="Squalene_cyclase"/>
</dbReference>
<dbReference type="SUPFAM" id="SSF48239">
    <property type="entry name" value="Terpenoid cyclases/Protein prenyltransferases"/>
    <property type="match status" value="2"/>
</dbReference>
<dbReference type="InterPro" id="IPR008930">
    <property type="entry name" value="Terpenoid_cyclase/PrenylTrfase"/>
</dbReference>
<evidence type="ECO:0000259" key="4">
    <source>
        <dbReference type="Pfam" id="PF13249"/>
    </source>
</evidence>
<dbReference type="OrthoDB" id="21502at2759"/>
<proteinExistence type="inferred from homology"/>
<keyword evidence="6" id="KW-1185">Reference proteome</keyword>
<gene>
    <name evidence="5" type="ORF">BO71DRAFT_464496</name>
</gene>
<reference evidence="5 6" key="1">
    <citation type="submission" date="2018-02" db="EMBL/GenBank/DDBJ databases">
        <title>The genomes of Aspergillus section Nigri reveals drivers in fungal speciation.</title>
        <authorList>
            <consortium name="DOE Joint Genome Institute"/>
            <person name="Vesth T.C."/>
            <person name="Nybo J."/>
            <person name="Theobald S."/>
            <person name="Brandl J."/>
            <person name="Frisvad J.C."/>
            <person name="Nielsen K.F."/>
            <person name="Lyhne E.K."/>
            <person name="Kogle M.E."/>
            <person name="Kuo A."/>
            <person name="Riley R."/>
            <person name="Clum A."/>
            <person name="Nolan M."/>
            <person name="Lipzen A."/>
            <person name="Salamov A."/>
            <person name="Henrissat B."/>
            <person name="Wiebenga A."/>
            <person name="De vries R.P."/>
            <person name="Grigoriev I.V."/>
            <person name="Mortensen U.H."/>
            <person name="Andersen M.R."/>
            <person name="Baker S.E."/>
        </authorList>
    </citation>
    <scope>NUCLEOTIDE SEQUENCE [LARGE SCALE GENOMIC DNA]</scope>
    <source>
        <strain evidence="5 6">CBS 707.79</strain>
    </source>
</reference>
<dbReference type="PANTHER" id="PTHR11764">
    <property type="entry name" value="TERPENE CYCLASE/MUTASE FAMILY MEMBER"/>
    <property type="match status" value="1"/>
</dbReference>
<dbReference type="EMBL" id="KZ826014">
    <property type="protein sequence ID" value="PYH89729.1"/>
    <property type="molecule type" value="Genomic_DNA"/>
</dbReference>
<dbReference type="AlphaFoldDB" id="A0A319CYE9"/>
<keyword evidence="1" id="KW-0677">Repeat</keyword>
<dbReference type="Pfam" id="PF13249">
    <property type="entry name" value="SQHop_cyclase_N"/>
    <property type="match status" value="1"/>
</dbReference>
<dbReference type="SFLD" id="SFLDG01016">
    <property type="entry name" value="Prenyltransferase_Like_2"/>
    <property type="match status" value="1"/>
</dbReference>
<dbReference type="InterPro" id="IPR032696">
    <property type="entry name" value="SQ_cyclase_C"/>
</dbReference>
<dbReference type="VEuPathDB" id="FungiDB:BO71DRAFT_464496"/>
<dbReference type="InterPro" id="IPR032697">
    <property type="entry name" value="SQ_cyclase_N"/>
</dbReference>
<comment type="similarity">
    <text evidence="2">Belongs to the terpene cyclase/mutase family.</text>
</comment>
<evidence type="ECO:0000256" key="1">
    <source>
        <dbReference type="ARBA" id="ARBA00022737"/>
    </source>
</evidence>
<dbReference type="GO" id="GO:0006696">
    <property type="term" value="P:ergosterol biosynthetic process"/>
    <property type="evidence" value="ECO:0007669"/>
    <property type="project" value="TreeGrafter"/>
</dbReference>
<organism evidence="5 6">
    <name type="scientific">Aspergillus ellipticus CBS 707.79</name>
    <dbReference type="NCBI Taxonomy" id="1448320"/>
    <lineage>
        <taxon>Eukaryota</taxon>
        <taxon>Fungi</taxon>
        <taxon>Dikarya</taxon>
        <taxon>Ascomycota</taxon>
        <taxon>Pezizomycotina</taxon>
        <taxon>Eurotiomycetes</taxon>
        <taxon>Eurotiomycetidae</taxon>
        <taxon>Eurotiales</taxon>
        <taxon>Aspergillaceae</taxon>
        <taxon>Aspergillus</taxon>
        <taxon>Aspergillus subgen. Circumdati</taxon>
    </lineage>
</organism>